<accession>A0ABV6YXW0</accession>
<comment type="caution">
    <text evidence="9">The sequence shown here is derived from an EMBL/GenBank/DDBJ whole genome shotgun (WGS) entry which is preliminary data.</text>
</comment>
<feature type="transmembrane region" description="Helical" evidence="7">
    <location>
        <begin position="333"/>
        <end position="354"/>
    </location>
</feature>
<dbReference type="InterPro" id="IPR025966">
    <property type="entry name" value="OppC_N"/>
</dbReference>
<dbReference type="Gene3D" id="1.10.3720.10">
    <property type="entry name" value="MetI-like"/>
    <property type="match status" value="1"/>
</dbReference>
<protein>
    <submittedName>
        <fullName evidence="9">ABC transporter permease</fullName>
    </submittedName>
</protein>
<evidence type="ECO:0000256" key="3">
    <source>
        <dbReference type="ARBA" id="ARBA00022475"/>
    </source>
</evidence>
<dbReference type="PROSITE" id="PS50928">
    <property type="entry name" value="ABC_TM1"/>
    <property type="match status" value="1"/>
</dbReference>
<evidence type="ECO:0000256" key="2">
    <source>
        <dbReference type="ARBA" id="ARBA00022448"/>
    </source>
</evidence>
<dbReference type="InterPro" id="IPR000515">
    <property type="entry name" value="MetI-like"/>
</dbReference>
<evidence type="ECO:0000256" key="5">
    <source>
        <dbReference type="ARBA" id="ARBA00022989"/>
    </source>
</evidence>
<dbReference type="SUPFAM" id="SSF161098">
    <property type="entry name" value="MetI-like"/>
    <property type="match status" value="1"/>
</dbReference>
<keyword evidence="10" id="KW-1185">Reference proteome</keyword>
<dbReference type="Pfam" id="PF00528">
    <property type="entry name" value="BPD_transp_1"/>
    <property type="match status" value="1"/>
</dbReference>
<name>A0ABV6YXW0_UNCC1</name>
<dbReference type="EMBL" id="JBHPBY010000145">
    <property type="protein sequence ID" value="MFC1851030.1"/>
    <property type="molecule type" value="Genomic_DNA"/>
</dbReference>
<dbReference type="CDD" id="cd06261">
    <property type="entry name" value="TM_PBP2"/>
    <property type="match status" value="1"/>
</dbReference>
<dbReference type="PANTHER" id="PTHR43386">
    <property type="entry name" value="OLIGOPEPTIDE TRANSPORT SYSTEM PERMEASE PROTEIN APPC"/>
    <property type="match status" value="1"/>
</dbReference>
<keyword evidence="3" id="KW-1003">Cell membrane</keyword>
<feature type="transmembrane region" description="Helical" evidence="7">
    <location>
        <begin position="284"/>
        <end position="313"/>
    </location>
</feature>
<proteinExistence type="inferred from homology"/>
<feature type="transmembrane region" description="Helical" evidence="7">
    <location>
        <begin position="33"/>
        <end position="55"/>
    </location>
</feature>
<evidence type="ECO:0000256" key="4">
    <source>
        <dbReference type="ARBA" id="ARBA00022692"/>
    </source>
</evidence>
<keyword evidence="5 7" id="KW-1133">Transmembrane helix</keyword>
<dbReference type="InterPro" id="IPR050366">
    <property type="entry name" value="BP-dependent_transpt_permease"/>
</dbReference>
<gene>
    <name evidence="9" type="ORF">ACFL27_12620</name>
</gene>
<feature type="transmembrane region" description="Helical" evidence="7">
    <location>
        <begin position="230"/>
        <end position="249"/>
    </location>
</feature>
<keyword evidence="2 7" id="KW-0813">Transport</keyword>
<comment type="similarity">
    <text evidence="7">Belongs to the binding-protein-dependent transport system permease family.</text>
</comment>
<keyword evidence="6 7" id="KW-0472">Membrane</keyword>
<feature type="transmembrane region" description="Helical" evidence="7">
    <location>
        <begin position="169"/>
        <end position="194"/>
    </location>
</feature>
<dbReference type="Proteomes" id="UP001594351">
    <property type="component" value="Unassembled WGS sequence"/>
</dbReference>
<dbReference type="Pfam" id="PF12911">
    <property type="entry name" value="OppC_N"/>
    <property type="match status" value="1"/>
</dbReference>
<sequence length="372" mass="41991">MVARKNNKENKSKQVNAAGYWSLVLQRFKRDRLAMTGFILVIFLFIIAILAPLMANNKPIVFEYQGVYRFPALGDYFFWLNKLGIKPPFYYPEFRIFDYGRAFKEGKFKFALFAPIPYSPIQPNLDELGLEPAWVMSPAEEKQYLNWHWMGTDDLGRDVFSRMIHGTHISLLVGFVSSGIALFIGILFGALAGYYGGLLDNIISRFIEVMICFPTFFLILAIIAFLEPSIWNIMIVIGLTSWTSIARYIRGEFLKITTHEYTQAARALGASNNRIIFKHILPNALAPALVSATFGIAHAILTEAGLSMLGIGVKLPTPTWGSILSLALKYMDYWWLSIFPGLAIFLTVTAYNLVGEGLRDALDPRLSSEHNF</sequence>
<organism evidence="9 10">
    <name type="scientific">candidate division CSSED10-310 bacterium</name>
    <dbReference type="NCBI Taxonomy" id="2855610"/>
    <lineage>
        <taxon>Bacteria</taxon>
        <taxon>Bacteria division CSSED10-310</taxon>
    </lineage>
</organism>
<feature type="transmembrane region" description="Helical" evidence="7">
    <location>
        <begin position="206"/>
        <end position="224"/>
    </location>
</feature>
<comment type="subcellular location">
    <subcellularLocation>
        <location evidence="1 7">Cell membrane</location>
        <topology evidence="1 7">Multi-pass membrane protein</topology>
    </subcellularLocation>
</comment>
<evidence type="ECO:0000259" key="8">
    <source>
        <dbReference type="PROSITE" id="PS50928"/>
    </source>
</evidence>
<evidence type="ECO:0000256" key="7">
    <source>
        <dbReference type="RuleBase" id="RU363032"/>
    </source>
</evidence>
<keyword evidence="4 7" id="KW-0812">Transmembrane</keyword>
<evidence type="ECO:0000313" key="10">
    <source>
        <dbReference type="Proteomes" id="UP001594351"/>
    </source>
</evidence>
<feature type="domain" description="ABC transmembrane type-1" evidence="8">
    <location>
        <begin position="167"/>
        <end position="355"/>
    </location>
</feature>
<reference evidence="9 10" key="1">
    <citation type="submission" date="2024-09" db="EMBL/GenBank/DDBJ databases">
        <title>Laminarin stimulates single cell rates of sulfate reduction while oxygen inhibits transcriptomic activity in coastal marine sediment.</title>
        <authorList>
            <person name="Lindsay M."/>
            <person name="Orcutt B."/>
            <person name="Emerson D."/>
            <person name="Stepanauskas R."/>
            <person name="D'Angelo T."/>
        </authorList>
    </citation>
    <scope>NUCLEOTIDE SEQUENCE [LARGE SCALE GENOMIC DNA]</scope>
    <source>
        <strain evidence="9">SAG AM-311-K15</strain>
    </source>
</reference>
<evidence type="ECO:0000256" key="6">
    <source>
        <dbReference type="ARBA" id="ARBA00023136"/>
    </source>
</evidence>
<evidence type="ECO:0000313" key="9">
    <source>
        <dbReference type="EMBL" id="MFC1851030.1"/>
    </source>
</evidence>
<dbReference type="InterPro" id="IPR035906">
    <property type="entry name" value="MetI-like_sf"/>
</dbReference>
<evidence type="ECO:0000256" key="1">
    <source>
        <dbReference type="ARBA" id="ARBA00004651"/>
    </source>
</evidence>
<dbReference type="PANTHER" id="PTHR43386:SF1">
    <property type="entry name" value="D,D-DIPEPTIDE TRANSPORT SYSTEM PERMEASE PROTEIN DDPC-RELATED"/>
    <property type="match status" value="1"/>
</dbReference>